<comment type="similarity">
    <text evidence="7">Belongs to the CobB/CbiA family.</text>
</comment>
<dbReference type="InterPro" id="IPR004484">
    <property type="entry name" value="CbiA/CobB_synth"/>
</dbReference>
<organism evidence="10 11">
    <name type="scientific">Metabacillus rhizolycopersici</name>
    <dbReference type="NCBI Taxonomy" id="2875709"/>
    <lineage>
        <taxon>Bacteria</taxon>
        <taxon>Bacillati</taxon>
        <taxon>Bacillota</taxon>
        <taxon>Bacilli</taxon>
        <taxon>Bacillales</taxon>
        <taxon>Bacillaceae</taxon>
        <taxon>Metabacillus</taxon>
    </lineage>
</organism>
<dbReference type="EC" id="6.3.5.11" evidence="7"/>
<keyword evidence="6 7" id="KW-0315">Glutamine amidotransferase</keyword>
<accession>A0ABS7USU0</accession>
<keyword evidence="3 7" id="KW-0547">Nucleotide-binding</keyword>
<evidence type="ECO:0000259" key="9">
    <source>
        <dbReference type="Pfam" id="PF07685"/>
    </source>
</evidence>
<comment type="function">
    <text evidence="7">Catalyzes the ATP-dependent amidation of the two carboxylate groups at positions a and c of cobyrinate, using either L-glutamine or ammonia as the nitrogen source.</text>
</comment>
<comment type="caution">
    <text evidence="10">The sequence shown here is derived from an EMBL/GenBank/DDBJ whole genome shotgun (WGS) entry which is preliminary data.</text>
</comment>
<dbReference type="SUPFAM" id="SSF52540">
    <property type="entry name" value="P-loop containing nucleoside triphosphate hydrolases"/>
    <property type="match status" value="1"/>
</dbReference>
<feature type="domain" description="CobB/CobQ-like glutamine amidotransferase" evidence="9">
    <location>
        <begin position="251"/>
        <end position="439"/>
    </location>
</feature>
<feature type="domain" description="CobQ/CobB/MinD/ParA nucleotide binding" evidence="8">
    <location>
        <begin position="6"/>
        <end position="192"/>
    </location>
</feature>
<evidence type="ECO:0000256" key="7">
    <source>
        <dbReference type="HAMAP-Rule" id="MF_00027"/>
    </source>
</evidence>
<dbReference type="EMBL" id="JAIQUM010000025">
    <property type="protein sequence ID" value="MBZ5751068.1"/>
    <property type="molecule type" value="Genomic_DNA"/>
</dbReference>
<dbReference type="CDD" id="cd05388">
    <property type="entry name" value="CobB_N"/>
    <property type="match status" value="1"/>
</dbReference>
<comment type="catalytic activity">
    <reaction evidence="7">
        <text>cob(II)yrinate + 2 L-glutamine + 2 ATP + 2 H2O = cob(II)yrinate a,c diamide + 2 L-glutamate + 2 ADP + 2 phosphate + 2 H(+)</text>
        <dbReference type="Rhea" id="RHEA:26289"/>
        <dbReference type="ChEBI" id="CHEBI:15377"/>
        <dbReference type="ChEBI" id="CHEBI:15378"/>
        <dbReference type="ChEBI" id="CHEBI:29985"/>
        <dbReference type="ChEBI" id="CHEBI:30616"/>
        <dbReference type="ChEBI" id="CHEBI:43474"/>
        <dbReference type="ChEBI" id="CHEBI:58359"/>
        <dbReference type="ChEBI" id="CHEBI:58537"/>
        <dbReference type="ChEBI" id="CHEBI:58894"/>
        <dbReference type="ChEBI" id="CHEBI:456216"/>
        <dbReference type="EC" id="6.3.5.11"/>
    </reaction>
</comment>
<sequence length="460" mass="50454">MSIQRLVIAGVSSGVGKTTFTIGLMAALKKRGLNVQGFKCGPDYIDPSFHTAVTGRISRNLDSWMFSNDVLKEVFVNGSKGADISIIEGVMGFYDGKSANTNIGSTAEISMLLDCPTILVVDCSKMARSAAAIVKGFQLLDQRTNIVGVIANKVGSIGHYQIIKEAVEQECGIAVCGYLLSDSSIKMPERHLGLVPSVERGDLNNLFLKLAEVVEETIEVDQLLKLSKRKPIEVNESHTIFKKRSSKVIKLAVAKDKAFNFYYQENLELLEAYGAECLYFSPLNGETIPEEANGLYIGGGFPELFAAELSAQSAVKQSIKQRIDQGLPTLAECGGFMYLSESIETIDGKIHPMVGVISGKMKMNKKLAAIGYREITGLSGNFLFHNEFTARGHEYHYSSFHSNEAIPYAYHTKGSFGEGEEGYLTRNVIAGYTHIHFASYPALVENFIQKCVEMKKNDSQ</sequence>
<dbReference type="InterPro" id="IPR029062">
    <property type="entry name" value="Class_I_gatase-like"/>
</dbReference>
<dbReference type="Proteomes" id="UP001165287">
    <property type="component" value="Unassembled WGS sequence"/>
</dbReference>
<evidence type="ECO:0000256" key="4">
    <source>
        <dbReference type="ARBA" id="ARBA00022840"/>
    </source>
</evidence>
<feature type="active site" description="Nucleophile" evidence="7">
    <location>
        <position position="333"/>
    </location>
</feature>
<evidence type="ECO:0000313" key="10">
    <source>
        <dbReference type="EMBL" id="MBZ5751068.1"/>
    </source>
</evidence>
<evidence type="ECO:0000256" key="1">
    <source>
        <dbReference type="ARBA" id="ARBA00001946"/>
    </source>
</evidence>
<keyword evidence="4 7" id="KW-0067">ATP-binding</keyword>
<comment type="miscellaneous">
    <text evidence="7">The a and c carboxylates of cobyrinate are activated for nucleophilic attack via formation of a phosphorylated intermediate by ATP. CbiA catalyzes first the amidation of the c-carboxylate, and then that of the a-carboxylate.</text>
</comment>
<dbReference type="NCBIfam" id="NF002204">
    <property type="entry name" value="PRK01077.1"/>
    <property type="match status" value="1"/>
</dbReference>
<keyword evidence="7" id="KW-0169">Cobalamin biosynthesis</keyword>
<dbReference type="HAMAP" id="MF_00027">
    <property type="entry name" value="CobB_CbiA"/>
    <property type="match status" value="1"/>
</dbReference>
<reference evidence="10" key="1">
    <citation type="submission" date="2024-05" db="EMBL/GenBank/DDBJ databases">
        <title>Metabacillus sp. nov., isolated from the rhizosphere soil of tomato plants.</title>
        <authorList>
            <person name="Ma R."/>
        </authorList>
    </citation>
    <scope>NUCLEOTIDE SEQUENCE</scope>
    <source>
        <strain evidence="10">DBTR6</strain>
    </source>
</reference>
<dbReference type="PANTHER" id="PTHR43873">
    <property type="entry name" value="COBYRINATE A,C-DIAMIDE SYNTHASE"/>
    <property type="match status" value="1"/>
</dbReference>
<dbReference type="InterPro" id="IPR027417">
    <property type="entry name" value="P-loop_NTPase"/>
</dbReference>
<dbReference type="Gene3D" id="3.40.50.880">
    <property type="match status" value="1"/>
</dbReference>
<dbReference type="CDD" id="cd03130">
    <property type="entry name" value="GATase1_CobB"/>
    <property type="match status" value="1"/>
</dbReference>
<dbReference type="PROSITE" id="PS51274">
    <property type="entry name" value="GATASE_COBBQ"/>
    <property type="match status" value="1"/>
</dbReference>
<dbReference type="SUPFAM" id="SSF52317">
    <property type="entry name" value="Class I glutamine amidotransferase-like"/>
    <property type="match status" value="1"/>
</dbReference>
<dbReference type="Pfam" id="PF01656">
    <property type="entry name" value="CbiA"/>
    <property type="match status" value="1"/>
</dbReference>
<evidence type="ECO:0000313" key="11">
    <source>
        <dbReference type="Proteomes" id="UP001165287"/>
    </source>
</evidence>
<keyword evidence="5 7" id="KW-0460">Magnesium</keyword>
<comment type="pathway">
    <text evidence="7">Cofactor biosynthesis; adenosylcobalamin biosynthesis; cob(II)yrinate a,c-diamide from sirohydrochlorin (anaerobic route): step 10/10.</text>
</comment>
<comment type="cofactor">
    <cofactor evidence="1 7">
        <name>Mg(2+)</name>
        <dbReference type="ChEBI" id="CHEBI:18420"/>
    </cofactor>
</comment>
<protein>
    <recommendedName>
        <fullName evidence="7">Cobyrinate a,c-diamide synthase</fullName>
        <ecNumber evidence="7">6.3.5.11</ecNumber>
    </recommendedName>
    <alternativeName>
        <fullName evidence="7">Cobyrinic acid a,c-diamide synthetase</fullName>
    </alternativeName>
</protein>
<name>A0ABS7USU0_9BACI</name>
<dbReference type="Pfam" id="PF07685">
    <property type="entry name" value="GATase_3"/>
    <property type="match status" value="1"/>
</dbReference>
<dbReference type="Gene3D" id="3.40.50.300">
    <property type="entry name" value="P-loop containing nucleotide triphosphate hydrolases"/>
    <property type="match status" value="2"/>
</dbReference>
<keyword evidence="2 7" id="KW-0436">Ligase</keyword>
<proteinExistence type="inferred from homology"/>
<evidence type="ECO:0000256" key="3">
    <source>
        <dbReference type="ARBA" id="ARBA00022741"/>
    </source>
</evidence>
<dbReference type="RefSeq" id="WP_224139345.1">
    <property type="nucleotide sequence ID" value="NZ_JAIQUM010000025.1"/>
</dbReference>
<comment type="domain">
    <text evidence="7">Comprises of two domains. The C-terminal domain contains the binding site for glutamine and catalyzes the hydrolysis of this substrate to glutamate and ammonia. The N-terminal domain is anticipated to bind ATP and cobyrinate and catalyzes the ultimate synthesis of the diamide product. The ammonia produced via the glutaminase domain is probably translocated to the adjacent domain via a molecular tunnel, where it reacts with an activated intermediate.</text>
</comment>
<evidence type="ECO:0000256" key="6">
    <source>
        <dbReference type="ARBA" id="ARBA00022962"/>
    </source>
</evidence>
<evidence type="ECO:0000256" key="2">
    <source>
        <dbReference type="ARBA" id="ARBA00022598"/>
    </source>
</evidence>
<dbReference type="InterPro" id="IPR011698">
    <property type="entry name" value="GATase_3"/>
</dbReference>
<feature type="site" description="Increases nucleophilicity of active site Cys" evidence="7">
    <location>
        <position position="434"/>
    </location>
</feature>
<keyword evidence="11" id="KW-1185">Reference proteome</keyword>
<dbReference type="InterPro" id="IPR002586">
    <property type="entry name" value="CobQ/CobB/MinD/ParA_Nub-bd_dom"/>
</dbReference>
<evidence type="ECO:0000256" key="5">
    <source>
        <dbReference type="ARBA" id="ARBA00022842"/>
    </source>
</evidence>
<dbReference type="PANTHER" id="PTHR43873:SF1">
    <property type="entry name" value="COBYRINATE A,C-DIAMIDE SYNTHASE"/>
    <property type="match status" value="1"/>
</dbReference>
<evidence type="ECO:0000259" key="8">
    <source>
        <dbReference type="Pfam" id="PF01656"/>
    </source>
</evidence>
<gene>
    <name evidence="7" type="primary">cbiA</name>
    <name evidence="10" type="ORF">K9V48_12610</name>
</gene>
<dbReference type="NCBIfam" id="TIGR00379">
    <property type="entry name" value="cobB"/>
    <property type="match status" value="1"/>
</dbReference>